<dbReference type="EMBL" id="JADNYJ010000006">
    <property type="protein sequence ID" value="KAF8910455.1"/>
    <property type="molecule type" value="Genomic_DNA"/>
</dbReference>
<evidence type="ECO:0000256" key="1">
    <source>
        <dbReference type="SAM" id="MobiDB-lite"/>
    </source>
</evidence>
<accession>A0A9P5TSD1</accession>
<name>A0A9P5TSD1_GYMJU</name>
<gene>
    <name evidence="3" type="ORF">CPB84DRAFT_1842472</name>
</gene>
<dbReference type="Proteomes" id="UP000724874">
    <property type="component" value="Unassembled WGS sequence"/>
</dbReference>
<reference evidence="3" key="1">
    <citation type="submission" date="2020-11" db="EMBL/GenBank/DDBJ databases">
        <authorList>
            <consortium name="DOE Joint Genome Institute"/>
            <person name="Ahrendt S."/>
            <person name="Riley R."/>
            <person name="Andreopoulos W."/>
            <person name="LaButti K."/>
            <person name="Pangilinan J."/>
            <person name="Ruiz-duenas F.J."/>
            <person name="Barrasa J.M."/>
            <person name="Sanchez-Garcia M."/>
            <person name="Camarero S."/>
            <person name="Miyauchi S."/>
            <person name="Serrano A."/>
            <person name="Linde D."/>
            <person name="Babiker R."/>
            <person name="Drula E."/>
            <person name="Ayuso-Fernandez I."/>
            <person name="Pacheco R."/>
            <person name="Padilla G."/>
            <person name="Ferreira P."/>
            <person name="Barriuso J."/>
            <person name="Kellner H."/>
            <person name="Castanera R."/>
            <person name="Alfaro M."/>
            <person name="Ramirez L."/>
            <person name="Pisabarro A.G."/>
            <person name="Kuo A."/>
            <person name="Tritt A."/>
            <person name="Lipzen A."/>
            <person name="He G."/>
            <person name="Yan M."/>
            <person name="Ng V."/>
            <person name="Cullen D."/>
            <person name="Martin F."/>
            <person name="Rosso M.-N."/>
            <person name="Henrissat B."/>
            <person name="Hibbett D."/>
            <person name="Martinez A.T."/>
            <person name="Grigoriev I.V."/>
        </authorList>
    </citation>
    <scope>NUCLEOTIDE SEQUENCE</scope>
    <source>
        <strain evidence="3">AH 44721</strain>
    </source>
</reference>
<sequence>MIHPISFTFLAGKNYSKRVRDDDSQPGNVSQGLPAPGTAKASSTSISWAIAFLTSVVVISPAEILLLFVPLFLQLLLISSKTLADIPTGLFDRYHKRPAADTCPPPSTLFIGLVRN</sequence>
<feature type="transmembrane region" description="Helical" evidence="2">
    <location>
        <begin position="46"/>
        <end position="73"/>
    </location>
</feature>
<protein>
    <submittedName>
        <fullName evidence="3">Uncharacterized protein</fullName>
    </submittedName>
</protein>
<evidence type="ECO:0000313" key="3">
    <source>
        <dbReference type="EMBL" id="KAF8910455.1"/>
    </source>
</evidence>
<keyword evidence="2" id="KW-1133">Transmembrane helix</keyword>
<keyword evidence="2" id="KW-0472">Membrane</keyword>
<organism evidence="3 4">
    <name type="scientific">Gymnopilus junonius</name>
    <name type="common">Spectacular rustgill mushroom</name>
    <name type="synonym">Gymnopilus spectabilis subsp. junonius</name>
    <dbReference type="NCBI Taxonomy" id="109634"/>
    <lineage>
        <taxon>Eukaryota</taxon>
        <taxon>Fungi</taxon>
        <taxon>Dikarya</taxon>
        <taxon>Basidiomycota</taxon>
        <taxon>Agaricomycotina</taxon>
        <taxon>Agaricomycetes</taxon>
        <taxon>Agaricomycetidae</taxon>
        <taxon>Agaricales</taxon>
        <taxon>Agaricineae</taxon>
        <taxon>Hymenogastraceae</taxon>
        <taxon>Gymnopilus</taxon>
    </lineage>
</organism>
<keyword evidence="2" id="KW-0812">Transmembrane</keyword>
<dbReference type="AlphaFoldDB" id="A0A9P5TSD1"/>
<keyword evidence="4" id="KW-1185">Reference proteome</keyword>
<feature type="region of interest" description="Disordered" evidence="1">
    <location>
        <begin position="18"/>
        <end position="40"/>
    </location>
</feature>
<comment type="caution">
    <text evidence="3">The sequence shown here is derived from an EMBL/GenBank/DDBJ whole genome shotgun (WGS) entry which is preliminary data.</text>
</comment>
<proteinExistence type="predicted"/>
<evidence type="ECO:0000256" key="2">
    <source>
        <dbReference type="SAM" id="Phobius"/>
    </source>
</evidence>
<evidence type="ECO:0000313" key="4">
    <source>
        <dbReference type="Proteomes" id="UP000724874"/>
    </source>
</evidence>